<dbReference type="Pfam" id="PF02518">
    <property type="entry name" value="HATPase_c"/>
    <property type="match status" value="1"/>
</dbReference>
<keyword evidence="5" id="KW-0175">Coiled coil</keyword>
<keyword evidence="6" id="KW-0472">Membrane</keyword>
<name>A0A4Q7N1D3_9BACT</name>
<evidence type="ECO:0000256" key="5">
    <source>
        <dbReference type="SAM" id="Coils"/>
    </source>
</evidence>
<feature type="domain" description="Histidine kinase" evidence="7">
    <location>
        <begin position="235"/>
        <end position="466"/>
    </location>
</feature>
<evidence type="ECO:0000256" key="1">
    <source>
        <dbReference type="ARBA" id="ARBA00000085"/>
    </source>
</evidence>
<dbReference type="GO" id="GO:0000155">
    <property type="term" value="F:phosphorelay sensor kinase activity"/>
    <property type="evidence" value="ECO:0007669"/>
    <property type="project" value="InterPro"/>
</dbReference>
<keyword evidence="6" id="KW-0812">Transmembrane</keyword>
<proteinExistence type="predicted"/>
<reference evidence="8 9" key="1">
    <citation type="submission" date="2019-02" db="EMBL/GenBank/DDBJ databases">
        <title>Genomic Encyclopedia of Type Strains, Phase IV (KMG-IV): sequencing the most valuable type-strain genomes for metagenomic binning, comparative biology and taxonomic classification.</title>
        <authorList>
            <person name="Goeker M."/>
        </authorList>
    </citation>
    <scope>NUCLEOTIDE SEQUENCE [LARGE SCALE GENOMIC DNA]</scope>
    <source>
        <strain evidence="8 9">DSM 18116</strain>
    </source>
</reference>
<organism evidence="8 9">
    <name type="scientific">Pseudobacter ginsenosidimutans</name>
    <dbReference type="NCBI Taxonomy" id="661488"/>
    <lineage>
        <taxon>Bacteria</taxon>
        <taxon>Pseudomonadati</taxon>
        <taxon>Bacteroidota</taxon>
        <taxon>Chitinophagia</taxon>
        <taxon>Chitinophagales</taxon>
        <taxon>Chitinophagaceae</taxon>
        <taxon>Pseudobacter</taxon>
    </lineage>
</organism>
<dbReference type="PANTHER" id="PTHR42878">
    <property type="entry name" value="TWO-COMPONENT HISTIDINE KINASE"/>
    <property type="match status" value="1"/>
</dbReference>
<dbReference type="InterPro" id="IPR036890">
    <property type="entry name" value="HATPase_C_sf"/>
</dbReference>
<keyword evidence="4 8" id="KW-0418">Kinase</keyword>
<dbReference type="EC" id="2.7.13.3" evidence="2"/>
<dbReference type="InterPro" id="IPR003594">
    <property type="entry name" value="HATPase_dom"/>
</dbReference>
<dbReference type="Proteomes" id="UP000293874">
    <property type="component" value="Unassembled WGS sequence"/>
</dbReference>
<evidence type="ECO:0000313" key="9">
    <source>
        <dbReference type="Proteomes" id="UP000293874"/>
    </source>
</evidence>
<evidence type="ECO:0000313" key="8">
    <source>
        <dbReference type="EMBL" id="RZS74384.1"/>
    </source>
</evidence>
<dbReference type="InterPro" id="IPR005467">
    <property type="entry name" value="His_kinase_dom"/>
</dbReference>
<dbReference type="Gene3D" id="3.30.565.10">
    <property type="entry name" value="Histidine kinase-like ATPase, C-terminal domain"/>
    <property type="match status" value="1"/>
</dbReference>
<comment type="caution">
    <text evidence="8">The sequence shown here is derived from an EMBL/GenBank/DDBJ whole genome shotgun (WGS) entry which is preliminary data.</text>
</comment>
<dbReference type="RefSeq" id="WP_130538856.1">
    <property type="nucleotide sequence ID" value="NZ_CP042431.1"/>
</dbReference>
<evidence type="ECO:0000256" key="2">
    <source>
        <dbReference type="ARBA" id="ARBA00012438"/>
    </source>
</evidence>
<dbReference type="GO" id="GO:0007234">
    <property type="term" value="P:osmosensory signaling via phosphorelay pathway"/>
    <property type="evidence" value="ECO:0007669"/>
    <property type="project" value="TreeGrafter"/>
</dbReference>
<evidence type="ECO:0000259" key="7">
    <source>
        <dbReference type="PROSITE" id="PS50109"/>
    </source>
</evidence>
<gene>
    <name evidence="8" type="ORF">EV199_0231</name>
</gene>
<dbReference type="PROSITE" id="PS50109">
    <property type="entry name" value="HIS_KIN"/>
    <property type="match status" value="1"/>
</dbReference>
<feature type="coiled-coil region" evidence="5">
    <location>
        <begin position="215"/>
        <end position="242"/>
    </location>
</feature>
<dbReference type="PRINTS" id="PR00344">
    <property type="entry name" value="BCTRLSENSOR"/>
</dbReference>
<dbReference type="InterPro" id="IPR050351">
    <property type="entry name" value="BphY/WalK/GraS-like"/>
</dbReference>
<accession>A0A4Q7N1D3</accession>
<feature type="transmembrane region" description="Helical" evidence="6">
    <location>
        <begin position="182"/>
        <end position="201"/>
    </location>
</feature>
<evidence type="ECO:0000256" key="6">
    <source>
        <dbReference type="SAM" id="Phobius"/>
    </source>
</evidence>
<dbReference type="SMART" id="SM00387">
    <property type="entry name" value="HATPase_c"/>
    <property type="match status" value="1"/>
</dbReference>
<sequence>MKFRFQYIYIAFLLSFVILTVLAVLFYQRLMNTQRYSNAVEHTYEKLYLLSRVDAYMKDAISSERGFILTRDSTVLEPLLSNAPKINPLIDSLRALTNDNNRQQINVNNLKRIVSERLNQVRTNVNKAALRENSSQDIRLLQSKVLMNDYYDVLRKIESEERSMLLFRNIQKDSYQANNPKLLYAIFVFATVVFVLSFLFINRELRKRLSFQQQLQNQVGSLNRANIELDQLTNAHSHHLQEPLRKIQTFTTRLLTKQNGNLNEETRMLLEKINTTAEHMHGLTADMAKYSNLISNREAAVDVDLNYVLFKVAEQVDARLTMNHASLVVANTLPVVRGIPMQLAILFEQLIDNSIKFSRRDVPPVITITHEETVGKTISDKLLSVFGGTLYYKISVVDNGMGFSNEFAEKIFGIFEKLETQQLFLNSKGIGLAMVKRIMINHGGNVSASGYVGQGAVFYLYFPVPNR</sequence>
<dbReference type="InterPro" id="IPR036097">
    <property type="entry name" value="HisK_dim/P_sf"/>
</dbReference>
<dbReference type="SUPFAM" id="SSF55874">
    <property type="entry name" value="ATPase domain of HSP90 chaperone/DNA topoisomerase II/histidine kinase"/>
    <property type="match status" value="1"/>
</dbReference>
<comment type="catalytic activity">
    <reaction evidence="1">
        <text>ATP + protein L-histidine = ADP + protein N-phospho-L-histidine.</text>
        <dbReference type="EC" id="2.7.13.3"/>
    </reaction>
</comment>
<evidence type="ECO:0000256" key="3">
    <source>
        <dbReference type="ARBA" id="ARBA00022679"/>
    </source>
</evidence>
<feature type="transmembrane region" description="Helical" evidence="6">
    <location>
        <begin position="6"/>
        <end position="27"/>
    </location>
</feature>
<dbReference type="SUPFAM" id="SSF47384">
    <property type="entry name" value="Homodimeric domain of signal transducing histidine kinase"/>
    <property type="match status" value="1"/>
</dbReference>
<dbReference type="AlphaFoldDB" id="A0A4Q7N1D3"/>
<keyword evidence="9" id="KW-1185">Reference proteome</keyword>
<dbReference type="PANTHER" id="PTHR42878:SF15">
    <property type="entry name" value="BACTERIOPHYTOCHROME"/>
    <property type="match status" value="1"/>
</dbReference>
<dbReference type="InterPro" id="IPR004358">
    <property type="entry name" value="Sig_transdc_His_kin-like_C"/>
</dbReference>
<dbReference type="Gene3D" id="1.10.287.130">
    <property type="match status" value="1"/>
</dbReference>
<keyword evidence="6" id="KW-1133">Transmembrane helix</keyword>
<protein>
    <recommendedName>
        <fullName evidence="2">histidine kinase</fullName>
        <ecNumber evidence="2">2.7.13.3</ecNumber>
    </recommendedName>
</protein>
<dbReference type="OrthoDB" id="9124519at2"/>
<dbReference type="EMBL" id="SGXA01000001">
    <property type="protein sequence ID" value="RZS74384.1"/>
    <property type="molecule type" value="Genomic_DNA"/>
</dbReference>
<dbReference type="GO" id="GO:0030295">
    <property type="term" value="F:protein kinase activator activity"/>
    <property type="evidence" value="ECO:0007669"/>
    <property type="project" value="TreeGrafter"/>
</dbReference>
<evidence type="ECO:0000256" key="4">
    <source>
        <dbReference type="ARBA" id="ARBA00022777"/>
    </source>
</evidence>
<keyword evidence="3" id="KW-0808">Transferase</keyword>
<dbReference type="InterPro" id="IPR007891">
    <property type="entry name" value="CHASE3"/>
</dbReference>
<dbReference type="CDD" id="cd19410">
    <property type="entry name" value="HK9-like_sensor"/>
    <property type="match status" value="1"/>
</dbReference>
<dbReference type="Pfam" id="PF05227">
    <property type="entry name" value="CHASE3"/>
    <property type="match status" value="1"/>
</dbReference>
<dbReference type="GO" id="GO:0000156">
    <property type="term" value="F:phosphorelay response regulator activity"/>
    <property type="evidence" value="ECO:0007669"/>
    <property type="project" value="TreeGrafter"/>
</dbReference>